<dbReference type="GO" id="GO:0005737">
    <property type="term" value="C:cytoplasm"/>
    <property type="evidence" value="ECO:0007669"/>
    <property type="project" value="UniProtKB-SubCell"/>
</dbReference>
<dbReference type="GO" id="GO:0006397">
    <property type="term" value="P:mRNA processing"/>
    <property type="evidence" value="ECO:0007669"/>
    <property type="project" value="UniProtKB-KW"/>
</dbReference>
<dbReference type="PANTHER" id="PTHR12786">
    <property type="entry name" value="SPLICING FACTOR SF3A-RELATED"/>
    <property type="match status" value="1"/>
</dbReference>
<feature type="region of interest" description="Disordered" evidence="9">
    <location>
        <begin position="157"/>
        <end position="182"/>
    </location>
</feature>
<feature type="region of interest" description="Disordered" evidence="9">
    <location>
        <begin position="226"/>
        <end position="275"/>
    </location>
</feature>
<evidence type="ECO:0000256" key="5">
    <source>
        <dbReference type="ARBA" id="ARBA00022664"/>
    </source>
</evidence>
<keyword evidence="12" id="KW-1185">Reference proteome</keyword>
<dbReference type="GO" id="GO:0005634">
    <property type="term" value="C:nucleus"/>
    <property type="evidence" value="ECO:0007669"/>
    <property type="project" value="UniProtKB-SubCell"/>
</dbReference>
<dbReference type="InterPro" id="IPR053822">
    <property type="entry name" value="SDE2-like_dom"/>
</dbReference>
<evidence type="ECO:0000256" key="3">
    <source>
        <dbReference type="ARBA" id="ARBA00008726"/>
    </source>
</evidence>
<keyword evidence="4" id="KW-0963">Cytoplasm</keyword>
<keyword evidence="7" id="KW-0539">Nucleus</keyword>
<evidence type="ECO:0000256" key="1">
    <source>
        <dbReference type="ARBA" id="ARBA00004123"/>
    </source>
</evidence>
<evidence type="ECO:0000313" key="12">
    <source>
        <dbReference type="Proteomes" id="UP001182556"/>
    </source>
</evidence>
<feature type="domain" description="SDE2-like" evidence="10">
    <location>
        <begin position="80"/>
        <end position="221"/>
    </location>
</feature>
<evidence type="ECO:0000313" key="11">
    <source>
        <dbReference type="EMBL" id="KAK1922416.1"/>
    </source>
</evidence>
<feature type="compositionally biased region" description="Low complexity" evidence="9">
    <location>
        <begin position="164"/>
        <end position="181"/>
    </location>
</feature>
<reference evidence="11" key="1">
    <citation type="submission" date="2023-02" db="EMBL/GenBank/DDBJ databases">
        <title>Identification and recombinant expression of a fungal hydrolase from Papiliotrema laurentii that hydrolyzes apple cutin and clears colloidal polyester polyurethane.</title>
        <authorList>
            <consortium name="DOE Joint Genome Institute"/>
            <person name="Roman V.A."/>
            <person name="Bojanowski C."/>
            <person name="Crable B.R."/>
            <person name="Wagner D.N."/>
            <person name="Hung C.S."/>
            <person name="Nadeau L.J."/>
            <person name="Schratz L."/>
            <person name="Haridas S."/>
            <person name="Pangilinan J."/>
            <person name="Lipzen A."/>
            <person name="Na H."/>
            <person name="Yan M."/>
            <person name="Ng V."/>
            <person name="Grigoriev I.V."/>
            <person name="Spatafora J.W."/>
            <person name="Barlow D."/>
            <person name="Biffinger J."/>
            <person name="Kelley-Loughnane N."/>
            <person name="Varaljay V.A."/>
            <person name="Crookes-Goodson W.J."/>
        </authorList>
    </citation>
    <scope>NUCLEOTIDE SEQUENCE</scope>
    <source>
        <strain evidence="11">5307AH</strain>
    </source>
</reference>
<dbReference type="GO" id="GO:0008380">
    <property type="term" value="P:RNA splicing"/>
    <property type="evidence" value="ECO:0007669"/>
    <property type="project" value="UniProtKB-KW"/>
</dbReference>
<accession>A0AAD9D0C3</accession>
<evidence type="ECO:0000256" key="8">
    <source>
        <dbReference type="ARBA" id="ARBA00023306"/>
    </source>
</evidence>
<sequence>MISLPVCVTLPAPFSQLHLSLPHSATVADLPLPPQLCTPSTYLRTRSSGALAPSTPLVSLRQSDDADFPIELQLGVRLLGGKGGFGSQLRAAGGRMSSGKNTNIDACRDLSGRRLSTIKEAQRQAELLESAPQLRAQAVAAEKAKLEALERTLGISNADDANPTASSSGEGSSSKTASSSAVKRIAEVDVEEIARKKHRFDDNKFFEESREIKDNVRSAVAAGLLKKKKKPKAEVETKAEDAKGKGKGKEVSEGQKVKDKVAMPPPAVAKTATVA</sequence>
<dbReference type="PANTHER" id="PTHR12786:SF1">
    <property type="entry name" value="SPLICING REGULATOR SDE2"/>
    <property type="match status" value="1"/>
</dbReference>
<organism evidence="11 12">
    <name type="scientific">Papiliotrema laurentii</name>
    <name type="common">Cryptococcus laurentii</name>
    <dbReference type="NCBI Taxonomy" id="5418"/>
    <lineage>
        <taxon>Eukaryota</taxon>
        <taxon>Fungi</taxon>
        <taxon>Dikarya</taxon>
        <taxon>Basidiomycota</taxon>
        <taxon>Agaricomycotina</taxon>
        <taxon>Tremellomycetes</taxon>
        <taxon>Tremellales</taxon>
        <taxon>Rhynchogastremaceae</taxon>
        <taxon>Papiliotrema</taxon>
    </lineage>
</organism>
<feature type="compositionally biased region" description="Basic and acidic residues" evidence="9">
    <location>
        <begin position="232"/>
        <end position="261"/>
    </location>
</feature>
<proteinExistence type="inferred from homology"/>
<gene>
    <name evidence="11" type="ORF">DB88DRAFT_495000</name>
</gene>
<dbReference type="Pfam" id="PF22782">
    <property type="entry name" value="SDE2"/>
    <property type="match status" value="1"/>
</dbReference>
<evidence type="ECO:0000256" key="9">
    <source>
        <dbReference type="SAM" id="MobiDB-lite"/>
    </source>
</evidence>
<keyword evidence="5" id="KW-0507">mRNA processing</keyword>
<evidence type="ECO:0000259" key="10">
    <source>
        <dbReference type="Pfam" id="PF22782"/>
    </source>
</evidence>
<dbReference type="EMBL" id="JAODAN010000008">
    <property type="protein sequence ID" value="KAK1922416.1"/>
    <property type="molecule type" value="Genomic_DNA"/>
</dbReference>
<comment type="similarity">
    <text evidence="3">Belongs to the SDE2 family.</text>
</comment>
<comment type="subcellular location">
    <subcellularLocation>
        <location evidence="2">Cytoplasm</location>
    </subcellularLocation>
    <subcellularLocation>
        <location evidence="1">Nucleus</location>
    </subcellularLocation>
</comment>
<comment type="caution">
    <text evidence="11">The sequence shown here is derived from an EMBL/GenBank/DDBJ whole genome shotgun (WGS) entry which is preliminary data.</text>
</comment>
<keyword evidence="6" id="KW-0508">mRNA splicing</keyword>
<evidence type="ECO:0000256" key="6">
    <source>
        <dbReference type="ARBA" id="ARBA00023187"/>
    </source>
</evidence>
<dbReference type="Proteomes" id="UP001182556">
    <property type="component" value="Unassembled WGS sequence"/>
</dbReference>
<evidence type="ECO:0000256" key="4">
    <source>
        <dbReference type="ARBA" id="ARBA00022490"/>
    </source>
</evidence>
<evidence type="ECO:0000256" key="7">
    <source>
        <dbReference type="ARBA" id="ARBA00023242"/>
    </source>
</evidence>
<evidence type="ECO:0000256" key="2">
    <source>
        <dbReference type="ARBA" id="ARBA00004496"/>
    </source>
</evidence>
<dbReference type="AlphaFoldDB" id="A0AAD9D0C3"/>
<keyword evidence="8" id="KW-0131">Cell cycle</keyword>
<name>A0AAD9D0C3_PAPLA</name>
<dbReference type="InterPro" id="IPR051421">
    <property type="entry name" value="RNA_Proc_DNA_Dmg_Regulator"/>
</dbReference>
<protein>
    <submittedName>
        <fullName evidence="11">Telomere stability and silencing-domain-containing protein</fullName>
    </submittedName>
</protein>